<dbReference type="EMBL" id="JAKWBI020000068">
    <property type="protein sequence ID" value="KAJ2903898.1"/>
    <property type="molecule type" value="Genomic_DNA"/>
</dbReference>
<dbReference type="InterPro" id="IPR011058">
    <property type="entry name" value="Cyanovirin-N"/>
</dbReference>
<organism evidence="2 3">
    <name type="scientific">Zalerion maritima</name>
    <dbReference type="NCBI Taxonomy" id="339359"/>
    <lineage>
        <taxon>Eukaryota</taxon>
        <taxon>Fungi</taxon>
        <taxon>Dikarya</taxon>
        <taxon>Ascomycota</taxon>
        <taxon>Pezizomycotina</taxon>
        <taxon>Sordariomycetes</taxon>
        <taxon>Lulworthiomycetidae</taxon>
        <taxon>Lulworthiales</taxon>
        <taxon>Lulworthiaceae</taxon>
        <taxon>Zalerion</taxon>
    </lineage>
</organism>
<evidence type="ECO:0000313" key="3">
    <source>
        <dbReference type="Proteomes" id="UP001201980"/>
    </source>
</evidence>
<feature type="domain" description="Cyanovirin-N" evidence="1">
    <location>
        <begin position="78"/>
        <end position="167"/>
    </location>
</feature>
<dbReference type="Gene3D" id="2.30.60.10">
    <property type="entry name" value="Cyanovirin-N"/>
    <property type="match status" value="1"/>
</dbReference>
<comment type="caution">
    <text evidence="2">The sequence shown here is derived from an EMBL/GenBank/DDBJ whole genome shotgun (WGS) entry which is preliminary data.</text>
</comment>
<evidence type="ECO:0000259" key="1">
    <source>
        <dbReference type="Pfam" id="PF08881"/>
    </source>
</evidence>
<sequence length="280" mass="30400">MNETLMLLSPVPRGTSTRDPILKLSHLIPVHQSPNPTAEMHFSTLILTAASAASAVNTSPLLAKSKRQQGPTTSIIETCGDFSYETSGSSVPFIMTASCLQPDGSYAEVTKHLDEVLGVSHGRIACQIDGGYGSICTSCSEPGDSEFITCDCPAGEEDSFSATIDIKESWSSDFTIKKRAIFGASSHAPLNRVRPCFGIMSIDALTPDYLLIIQTTRNQTMHFSTQALQQLRPHSLRSIHSFPLGYRIDLQRSPLLTYFVLFDSSAARQSHEIVKQTTGG</sequence>
<name>A0AAD5WUU7_9PEZI</name>
<keyword evidence="3" id="KW-1185">Reference proteome</keyword>
<dbReference type="Pfam" id="PF08881">
    <property type="entry name" value="CVNH"/>
    <property type="match status" value="1"/>
</dbReference>
<protein>
    <recommendedName>
        <fullName evidence="1">Cyanovirin-N domain-containing protein</fullName>
    </recommendedName>
</protein>
<dbReference type="Proteomes" id="UP001201980">
    <property type="component" value="Unassembled WGS sequence"/>
</dbReference>
<dbReference type="InterPro" id="IPR036673">
    <property type="entry name" value="Cyanovirin-N_sf"/>
</dbReference>
<proteinExistence type="predicted"/>
<reference evidence="2" key="1">
    <citation type="submission" date="2022-07" db="EMBL/GenBank/DDBJ databases">
        <title>Draft genome sequence of Zalerion maritima ATCC 34329, a (micro)plastics degrading marine fungus.</title>
        <authorList>
            <person name="Paco A."/>
            <person name="Goncalves M.F.M."/>
            <person name="Rocha-Santos T.A.P."/>
            <person name="Alves A."/>
        </authorList>
    </citation>
    <scope>NUCLEOTIDE SEQUENCE</scope>
    <source>
        <strain evidence="2">ATCC 34329</strain>
    </source>
</reference>
<dbReference type="AlphaFoldDB" id="A0AAD5WUU7"/>
<gene>
    <name evidence="2" type="ORF">MKZ38_009184</name>
</gene>
<accession>A0AAD5WUU7</accession>
<evidence type="ECO:0000313" key="2">
    <source>
        <dbReference type="EMBL" id="KAJ2903898.1"/>
    </source>
</evidence>
<dbReference type="SUPFAM" id="SSF51322">
    <property type="entry name" value="Cyanovirin-N"/>
    <property type="match status" value="1"/>
</dbReference>